<organism evidence="7 8">
    <name type="scientific">Remersonia thermophila</name>
    <dbReference type="NCBI Taxonomy" id="72144"/>
    <lineage>
        <taxon>Eukaryota</taxon>
        <taxon>Fungi</taxon>
        <taxon>Dikarya</taxon>
        <taxon>Ascomycota</taxon>
        <taxon>Pezizomycotina</taxon>
        <taxon>Sordariomycetes</taxon>
        <taxon>Sordariomycetidae</taxon>
        <taxon>Sordariales</taxon>
        <taxon>Sordariales incertae sedis</taxon>
        <taxon>Remersonia</taxon>
    </lineage>
</organism>
<dbReference type="RefSeq" id="XP_070864046.1">
    <property type="nucleotide sequence ID" value="XM_071013128.1"/>
</dbReference>
<feature type="compositionally biased region" description="Low complexity" evidence="5">
    <location>
        <begin position="87"/>
        <end position="117"/>
    </location>
</feature>
<feature type="region of interest" description="Disordered" evidence="5">
    <location>
        <begin position="19"/>
        <end position="118"/>
    </location>
</feature>
<feature type="compositionally biased region" description="Polar residues" evidence="5">
    <location>
        <begin position="65"/>
        <end position="83"/>
    </location>
</feature>
<dbReference type="SMART" id="SM00184">
    <property type="entry name" value="RING"/>
    <property type="match status" value="1"/>
</dbReference>
<dbReference type="CDD" id="cd16454">
    <property type="entry name" value="RING-H2_PA-TM-RING"/>
    <property type="match status" value="1"/>
</dbReference>
<feature type="region of interest" description="Disordered" evidence="5">
    <location>
        <begin position="208"/>
        <end position="264"/>
    </location>
</feature>
<evidence type="ECO:0000313" key="7">
    <source>
        <dbReference type="EMBL" id="KAL2265319.1"/>
    </source>
</evidence>
<dbReference type="GeneID" id="98127772"/>
<dbReference type="InterPro" id="IPR013083">
    <property type="entry name" value="Znf_RING/FYVE/PHD"/>
</dbReference>
<evidence type="ECO:0000313" key="8">
    <source>
        <dbReference type="Proteomes" id="UP001600064"/>
    </source>
</evidence>
<feature type="region of interest" description="Disordered" evidence="5">
    <location>
        <begin position="396"/>
        <end position="435"/>
    </location>
</feature>
<keyword evidence="2 4" id="KW-0863">Zinc-finger</keyword>
<evidence type="ECO:0000259" key="6">
    <source>
        <dbReference type="PROSITE" id="PS50089"/>
    </source>
</evidence>
<feature type="region of interest" description="Disordered" evidence="5">
    <location>
        <begin position="144"/>
        <end position="164"/>
    </location>
</feature>
<dbReference type="Gene3D" id="3.30.40.10">
    <property type="entry name" value="Zinc/RING finger domain, C3HC4 (zinc finger)"/>
    <property type="match status" value="1"/>
</dbReference>
<evidence type="ECO:0000256" key="2">
    <source>
        <dbReference type="ARBA" id="ARBA00022771"/>
    </source>
</evidence>
<evidence type="ECO:0000256" key="5">
    <source>
        <dbReference type="SAM" id="MobiDB-lite"/>
    </source>
</evidence>
<dbReference type="SUPFAM" id="SSF57850">
    <property type="entry name" value="RING/U-box"/>
    <property type="match status" value="1"/>
</dbReference>
<protein>
    <recommendedName>
        <fullName evidence="6">RING-type domain-containing protein</fullName>
    </recommendedName>
</protein>
<feature type="domain" description="RING-type" evidence="6">
    <location>
        <begin position="346"/>
        <end position="387"/>
    </location>
</feature>
<keyword evidence="1" id="KW-0479">Metal-binding</keyword>
<dbReference type="PRINTS" id="PR01217">
    <property type="entry name" value="PRICHEXTENSN"/>
</dbReference>
<name>A0ABR4D6X7_9PEZI</name>
<feature type="compositionally biased region" description="Pro residues" evidence="5">
    <location>
        <begin position="144"/>
        <end position="155"/>
    </location>
</feature>
<dbReference type="Pfam" id="PF13639">
    <property type="entry name" value="zf-RING_2"/>
    <property type="match status" value="1"/>
</dbReference>
<sequence>MDDHSNRDEMYCHACHHQWQRDGESMDCPACNSPSTEIIDPEYDPRHFHGRRHETSVPGAPEPQQRPTSTAESRPGPATTTPAQHPENAATESSTANTTNTTNSAAPQTQTQSQEPPRVTFRFRTINWPPVTYFSFVVPPVSAPAPAPAPAPENPSPTAESNAPLTQNAAPAQNAMPPTGNASQGPGGFELFGINFVPLFHFVPFVPTGNNTGAGEPNPAAQQTPTHHTQPQPQPQPQQQQQQQQQQQPHSQPQPGQQTPPTFSPIPVQLLATLIAALANPAAGGVFGDAVYTQEAFERILTQLREQSPQGGAPPASQKALDRLRAREVVLDEATLKTARFHDPRCVVCVEDMAVGDRAVVLPCEHLFHGDCVRPWLELHGTCPVCRKSVEVDDEAEGKEVVKDVQEGSQGQGPGPAPQQQQHEAAAGGEAMDCA</sequence>
<reference evidence="7 8" key="1">
    <citation type="journal article" date="2024" name="Commun. Biol.">
        <title>Comparative genomic analysis of thermophilic fungi reveals convergent evolutionary adaptations and gene losses.</title>
        <authorList>
            <person name="Steindorff A.S."/>
            <person name="Aguilar-Pontes M.V."/>
            <person name="Robinson A.J."/>
            <person name="Andreopoulos B."/>
            <person name="LaButti K."/>
            <person name="Kuo A."/>
            <person name="Mondo S."/>
            <person name="Riley R."/>
            <person name="Otillar R."/>
            <person name="Haridas S."/>
            <person name="Lipzen A."/>
            <person name="Grimwood J."/>
            <person name="Schmutz J."/>
            <person name="Clum A."/>
            <person name="Reid I.D."/>
            <person name="Moisan M.C."/>
            <person name="Butler G."/>
            <person name="Nguyen T.T.M."/>
            <person name="Dewar K."/>
            <person name="Conant G."/>
            <person name="Drula E."/>
            <person name="Henrissat B."/>
            <person name="Hansel C."/>
            <person name="Singer S."/>
            <person name="Hutchinson M.I."/>
            <person name="de Vries R.P."/>
            <person name="Natvig D.O."/>
            <person name="Powell A.J."/>
            <person name="Tsang A."/>
            <person name="Grigoriev I.V."/>
        </authorList>
    </citation>
    <scope>NUCLEOTIDE SEQUENCE [LARGE SCALE GENOMIC DNA]</scope>
    <source>
        <strain evidence="7 8">ATCC 22073</strain>
    </source>
</reference>
<dbReference type="PANTHER" id="PTHR45969">
    <property type="entry name" value="RING ZINC FINGER PROTEIN-RELATED"/>
    <property type="match status" value="1"/>
</dbReference>
<dbReference type="PANTHER" id="PTHR45969:SF69">
    <property type="entry name" value="FINGER DOMAIN PROTEIN, PUTATIVE (AFU_ORTHOLOGUE AFUA_3G12190)-RELATED"/>
    <property type="match status" value="1"/>
</dbReference>
<dbReference type="InterPro" id="IPR001841">
    <property type="entry name" value="Znf_RING"/>
</dbReference>
<gene>
    <name evidence="7" type="ORF">VTJ83DRAFT_6419</name>
</gene>
<dbReference type="EMBL" id="JAZGUE010000006">
    <property type="protein sequence ID" value="KAL2265319.1"/>
    <property type="molecule type" value="Genomic_DNA"/>
</dbReference>
<feature type="compositionally biased region" description="Low complexity" evidence="5">
    <location>
        <begin position="222"/>
        <end position="261"/>
    </location>
</feature>
<keyword evidence="8" id="KW-1185">Reference proteome</keyword>
<comment type="caution">
    <text evidence="7">The sequence shown here is derived from an EMBL/GenBank/DDBJ whole genome shotgun (WGS) entry which is preliminary data.</text>
</comment>
<evidence type="ECO:0000256" key="3">
    <source>
        <dbReference type="ARBA" id="ARBA00022833"/>
    </source>
</evidence>
<keyword evidence="3" id="KW-0862">Zinc</keyword>
<proteinExistence type="predicted"/>
<dbReference type="Proteomes" id="UP001600064">
    <property type="component" value="Unassembled WGS sequence"/>
</dbReference>
<evidence type="ECO:0000256" key="1">
    <source>
        <dbReference type="ARBA" id="ARBA00022723"/>
    </source>
</evidence>
<feature type="compositionally biased region" description="Low complexity" evidence="5">
    <location>
        <begin position="418"/>
        <end position="435"/>
    </location>
</feature>
<accession>A0ABR4D6X7</accession>
<dbReference type="PROSITE" id="PS50089">
    <property type="entry name" value="ZF_RING_2"/>
    <property type="match status" value="1"/>
</dbReference>
<evidence type="ECO:0000256" key="4">
    <source>
        <dbReference type="PROSITE-ProRule" id="PRU00175"/>
    </source>
</evidence>